<evidence type="ECO:0000256" key="1">
    <source>
        <dbReference type="SAM" id="SignalP"/>
    </source>
</evidence>
<dbReference type="InterPro" id="IPR011044">
    <property type="entry name" value="Quino_amine_DH_bsu"/>
</dbReference>
<evidence type="ECO:0000313" key="2">
    <source>
        <dbReference type="EMBL" id="GGF37134.1"/>
    </source>
</evidence>
<comment type="caution">
    <text evidence="2">The sequence shown here is derived from an EMBL/GenBank/DDBJ whole genome shotgun (WGS) entry which is preliminary data.</text>
</comment>
<evidence type="ECO:0000313" key="3">
    <source>
        <dbReference type="Proteomes" id="UP000649179"/>
    </source>
</evidence>
<reference evidence="2" key="2">
    <citation type="submission" date="2020-09" db="EMBL/GenBank/DDBJ databases">
        <authorList>
            <person name="Sun Q."/>
            <person name="Zhou Y."/>
        </authorList>
    </citation>
    <scope>NUCLEOTIDE SEQUENCE</scope>
    <source>
        <strain evidence="2">CGMCC 1.16067</strain>
    </source>
</reference>
<protein>
    <submittedName>
        <fullName evidence="2">Uncharacterized protein</fullName>
    </submittedName>
</protein>
<dbReference type="AlphaFoldDB" id="A0A917BD44"/>
<reference evidence="2" key="1">
    <citation type="journal article" date="2014" name="Int. J. Syst. Evol. Microbiol.">
        <title>Complete genome sequence of Corynebacterium casei LMG S-19264T (=DSM 44701T), isolated from a smear-ripened cheese.</title>
        <authorList>
            <consortium name="US DOE Joint Genome Institute (JGI-PGF)"/>
            <person name="Walter F."/>
            <person name="Albersmeier A."/>
            <person name="Kalinowski J."/>
            <person name="Ruckert C."/>
        </authorList>
    </citation>
    <scope>NUCLEOTIDE SEQUENCE</scope>
    <source>
        <strain evidence="2">CGMCC 1.16067</strain>
    </source>
</reference>
<keyword evidence="1" id="KW-0732">Signal</keyword>
<proteinExistence type="predicted"/>
<organism evidence="2 3">
    <name type="scientific">Marmoricola endophyticus</name>
    <dbReference type="NCBI Taxonomy" id="2040280"/>
    <lineage>
        <taxon>Bacteria</taxon>
        <taxon>Bacillati</taxon>
        <taxon>Actinomycetota</taxon>
        <taxon>Actinomycetes</taxon>
        <taxon>Propionibacteriales</taxon>
        <taxon>Nocardioidaceae</taxon>
        <taxon>Marmoricola</taxon>
    </lineage>
</organism>
<keyword evidence="3" id="KW-1185">Reference proteome</keyword>
<name>A0A917BD44_9ACTN</name>
<sequence length="332" mass="34937">MQPRRAAVAALTALTALTATALCASACGGPSAPSSAPAPIERPYVLPTSDARVPLDGISWMQGTTLHVDGRSVDVGVHAESYALVPDGVLLVARRRLWFSDSRSAARPVGDGVVAPDGPLVSPDGHHVAFLDDARGPVDRTGERFYRLDVLDTRTGRQTVASTEGMGDLDEYRAEQYEDADPAVRYLDDRAAYVDGIGGSWAYPLDGSRPRRVSEIPPLPTQPPVAVPGETLVLGGANYLFSLRETSTGRRERFTVPGVATANKFALGGWLGPRRFWGFAFHGRYAAVLGRGRMVSCSVASRSCRAESGLLDSTGSAPVLVGGAPPTGGGVP</sequence>
<accession>A0A917BD44</accession>
<dbReference type="Proteomes" id="UP000649179">
    <property type="component" value="Unassembled WGS sequence"/>
</dbReference>
<feature type="chain" id="PRO_5039566077" evidence="1">
    <location>
        <begin position="22"/>
        <end position="332"/>
    </location>
</feature>
<dbReference type="EMBL" id="BMKQ01000001">
    <property type="protein sequence ID" value="GGF37134.1"/>
    <property type="molecule type" value="Genomic_DNA"/>
</dbReference>
<feature type="signal peptide" evidence="1">
    <location>
        <begin position="1"/>
        <end position="21"/>
    </location>
</feature>
<gene>
    <name evidence="2" type="ORF">GCM10011519_08310</name>
</gene>
<dbReference type="RefSeq" id="WP_229660582.1">
    <property type="nucleotide sequence ID" value="NZ_BMKQ01000001.1"/>
</dbReference>
<dbReference type="SUPFAM" id="SSF50969">
    <property type="entry name" value="YVTN repeat-like/Quinoprotein amine dehydrogenase"/>
    <property type="match status" value="1"/>
</dbReference>